<comment type="caution">
    <text evidence="1">The sequence shown here is derived from an EMBL/GenBank/DDBJ whole genome shotgun (WGS) entry which is preliminary data.</text>
</comment>
<dbReference type="EMBL" id="RCZH01000004">
    <property type="protein sequence ID" value="TPG41975.1"/>
    <property type="molecule type" value="Genomic_DNA"/>
</dbReference>
<accession>A0A502EVM0</accession>
<protein>
    <recommendedName>
        <fullName evidence="3">Phage late control D family protein</fullName>
    </recommendedName>
</protein>
<evidence type="ECO:0000313" key="1">
    <source>
        <dbReference type="EMBL" id="TPG41975.1"/>
    </source>
</evidence>
<evidence type="ECO:0008006" key="3">
    <source>
        <dbReference type="Google" id="ProtNLM"/>
    </source>
</evidence>
<keyword evidence="2" id="KW-1185">Reference proteome</keyword>
<dbReference type="OrthoDB" id="1065075at2"/>
<reference evidence="1 2" key="1">
    <citation type="journal article" date="2019" name="Environ. Microbiol.">
        <title>Species interactions and distinct microbial communities in high Arctic permafrost affected cryosols are associated with the CH4 and CO2 gas fluxes.</title>
        <authorList>
            <person name="Altshuler I."/>
            <person name="Hamel J."/>
            <person name="Turney S."/>
            <person name="Magnuson E."/>
            <person name="Levesque R."/>
            <person name="Greer C."/>
            <person name="Whyte L.G."/>
        </authorList>
    </citation>
    <scope>NUCLEOTIDE SEQUENCE [LARGE SCALE GENOMIC DNA]</scope>
    <source>
        <strain evidence="1 2">42</strain>
    </source>
</reference>
<organism evidence="1 2">
    <name type="scientific">Flavobacterium pectinovorum</name>
    <dbReference type="NCBI Taxonomy" id="29533"/>
    <lineage>
        <taxon>Bacteria</taxon>
        <taxon>Pseudomonadati</taxon>
        <taxon>Bacteroidota</taxon>
        <taxon>Flavobacteriia</taxon>
        <taxon>Flavobacteriales</taxon>
        <taxon>Flavobacteriaceae</taxon>
        <taxon>Flavobacterium</taxon>
    </lineage>
</organism>
<sequence length="434" mass="49247">MFKLNARIKVYETIKLIPTPKYYEFTYVKNVDINSSYKSLTDTATLVMPKKVYTDTKGFDQSLFANASGDEKTIHDFFKLENYIEIFLGYDGDYKPAFRGYITGVQSDITTATISCEDTMYAFKKVKAVKDDDVQNKNDVLNLVATNPTTNVENFNPKTFFEKRIKELKLPFKVNALDEELGNVLVNRNQSLAQVFEVLKDKGIYTYFKTEETGPVLTITNNPQQHTATELGGFITRNFIKSPLAGTLVKKLINLGLNLLSSQLDKAGKSISGSFSGKARFRFRYNIIEDKLVVVNESTKNTRTRVEKYFKNSNTPIYIELGDPNGQLTKTHVLHNDTDDLPNDPTAFKKATTEIASELYQYAALRAMESKPSGFEGSFLTFGEPFVRPTDKVILENAKDKEKNGTFQVEKVERSFGENGYRQRIFIGRRVEAI</sequence>
<evidence type="ECO:0000313" key="2">
    <source>
        <dbReference type="Proteomes" id="UP000319700"/>
    </source>
</evidence>
<dbReference type="Proteomes" id="UP000319700">
    <property type="component" value="Unassembled WGS sequence"/>
</dbReference>
<dbReference type="RefSeq" id="WP_140505049.1">
    <property type="nucleotide sequence ID" value="NZ_RCZH01000004.1"/>
</dbReference>
<proteinExistence type="predicted"/>
<gene>
    <name evidence="1" type="ORF">EAH81_06535</name>
</gene>
<dbReference type="AlphaFoldDB" id="A0A502EVM0"/>
<name>A0A502EVM0_9FLAO</name>